<name>A0A4Y2IZC4_ARAVE</name>
<keyword evidence="3" id="KW-1185">Reference proteome</keyword>
<dbReference type="Proteomes" id="UP000499080">
    <property type="component" value="Unassembled WGS sequence"/>
</dbReference>
<evidence type="ECO:0000313" key="2">
    <source>
        <dbReference type="EMBL" id="GBM83253.1"/>
    </source>
</evidence>
<feature type="region of interest" description="Disordered" evidence="1">
    <location>
        <begin position="1"/>
        <end position="33"/>
    </location>
</feature>
<comment type="caution">
    <text evidence="2">The sequence shown here is derived from an EMBL/GenBank/DDBJ whole genome shotgun (WGS) entry which is preliminary data.</text>
</comment>
<dbReference type="EMBL" id="BGPR01003065">
    <property type="protein sequence ID" value="GBM83253.1"/>
    <property type="molecule type" value="Genomic_DNA"/>
</dbReference>
<protein>
    <submittedName>
        <fullName evidence="2">Uncharacterized protein</fullName>
    </submittedName>
</protein>
<sequence length="119" mass="13210">MTVDVKSSCCTRDVERSTEGSRGHGRLSKVREEPVNKASRYWIKVRVDTLFKTNSLPNDIHHCNGVVWCSPGGNGYLALSMKVRENQIATKPDLSENTANDHCCGGVACSLLQANRRLY</sequence>
<accession>A0A4Y2IZC4</accession>
<evidence type="ECO:0000256" key="1">
    <source>
        <dbReference type="SAM" id="MobiDB-lite"/>
    </source>
</evidence>
<feature type="compositionally biased region" description="Basic and acidic residues" evidence="1">
    <location>
        <begin position="12"/>
        <end position="22"/>
    </location>
</feature>
<organism evidence="2 3">
    <name type="scientific">Araneus ventricosus</name>
    <name type="common">Orbweaver spider</name>
    <name type="synonym">Epeira ventricosa</name>
    <dbReference type="NCBI Taxonomy" id="182803"/>
    <lineage>
        <taxon>Eukaryota</taxon>
        <taxon>Metazoa</taxon>
        <taxon>Ecdysozoa</taxon>
        <taxon>Arthropoda</taxon>
        <taxon>Chelicerata</taxon>
        <taxon>Arachnida</taxon>
        <taxon>Araneae</taxon>
        <taxon>Araneomorphae</taxon>
        <taxon>Entelegynae</taxon>
        <taxon>Araneoidea</taxon>
        <taxon>Araneidae</taxon>
        <taxon>Araneus</taxon>
    </lineage>
</organism>
<proteinExistence type="predicted"/>
<evidence type="ECO:0000313" key="3">
    <source>
        <dbReference type="Proteomes" id="UP000499080"/>
    </source>
</evidence>
<gene>
    <name evidence="2" type="ORF">AVEN_79346_1</name>
</gene>
<dbReference type="AlphaFoldDB" id="A0A4Y2IZC4"/>
<reference evidence="2 3" key="1">
    <citation type="journal article" date="2019" name="Sci. Rep.">
        <title>Orb-weaving spider Araneus ventricosus genome elucidates the spidroin gene catalogue.</title>
        <authorList>
            <person name="Kono N."/>
            <person name="Nakamura H."/>
            <person name="Ohtoshi R."/>
            <person name="Moran D.A.P."/>
            <person name="Shinohara A."/>
            <person name="Yoshida Y."/>
            <person name="Fujiwara M."/>
            <person name="Mori M."/>
            <person name="Tomita M."/>
            <person name="Arakawa K."/>
        </authorList>
    </citation>
    <scope>NUCLEOTIDE SEQUENCE [LARGE SCALE GENOMIC DNA]</scope>
</reference>